<feature type="transmembrane region" description="Helical" evidence="1">
    <location>
        <begin position="63"/>
        <end position="85"/>
    </location>
</feature>
<dbReference type="OrthoDB" id="5818751at2759"/>
<evidence type="ECO:0000256" key="2">
    <source>
        <dbReference type="SAM" id="SignalP"/>
    </source>
</evidence>
<keyword evidence="1" id="KW-0472">Membrane</keyword>
<dbReference type="EMBL" id="UYYB01095515">
    <property type="protein sequence ID" value="VDM75566.1"/>
    <property type="molecule type" value="Genomic_DNA"/>
</dbReference>
<dbReference type="Proteomes" id="UP000270094">
    <property type="component" value="Unassembled WGS sequence"/>
</dbReference>
<feature type="signal peptide" evidence="2">
    <location>
        <begin position="1"/>
        <end position="24"/>
    </location>
</feature>
<accession>A0A3P7IYJ1</accession>
<keyword evidence="2" id="KW-0732">Signal</keyword>
<feature type="chain" id="PRO_5018242330" evidence="2">
    <location>
        <begin position="25"/>
        <end position="92"/>
    </location>
</feature>
<organism evidence="3 4">
    <name type="scientific">Strongylus vulgaris</name>
    <name type="common">Blood worm</name>
    <dbReference type="NCBI Taxonomy" id="40348"/>
    <lineage>
        <taxon>Eukaryota</taxon>
        <taxon>Metazoa</taxon>
        <taxon>Ecdysozoa</taxon>
        <taxon>Nematoda</taxon>
        <taxon>Chromadorea</taxon>
        <taxon>Rhabditida</taxon>
        <taxon>Rhabditina</taxon>
        <taxon>Rhabditomorpha</taxon>
        <taxon>Strongyloidea</taxon>
        <taxon>Strongylidae</taxon>
        <taxon>Strongylus</taxon>
    </lineage>
</organism>
<name>A0A3P7IYJ1_STRVU</name>
<proteinExistence type="predicted"/>
<reference evidence="3 4" key="1">
    <citation type="submission" date="2018-11" db="EMBL/GenBank/DDBJ databases">
        <authorList>
            <consortium name="Pathogen Informatics"/>
        </authorList>
    </citation>
    <scope>NUCLEOTIDE SEQUENCE [LARGE SCALE GENOMIC DNA]</scope>
</reference>
<sequence>MQRYLLIQIVWELIDLLLPNVTEDCPPLHDTMWYSIDTPLTELQLIYFAGEHDLVKLEHKQSYVLVGLTGGIAVIALAISIFWGLNGSAFTS</sequence>
<dbReference type="AlphaFoldDB" id="A0A3P7IYJ1"/>
<protein>
    <submittedName>
        <fullName evidence="3">Uncharacterized protein</fullName>
    </submittedName>
</protein>
<keyword evidence="4" id="KW-1185">Reference proteome</keyword>
<evidence type="ECO:0000313" key="3">
    <source>
        <dbReference type="EMBL" id="VDM75566.1"/>
    </source>
</evidence>
<keyword evidence="1" id="KW-0812">Transmembrane</keyword>
<keyword evidence="1" id="KW-1133">Transmembrane helix</keyword>
<gene>
    <name evidence="3" type="ORF">SVUK_LOCUS10564</name>
</gene>
<evidence type="ECO:0000256" key="1">
    <source>
        <dbReference type="SAM" id="Phobius"/>
    </source>
</evidence>
<evidence type="ECO:0000313" key="4">
    <source>
        <dbReference type="Proteomes" id="UP000270094"/>
    </source>
</evidence>